<reference evidence="1 2" key="1">
    <citation type="submission" date="2018-10" db="EMBL/GenBank/DDBJ databases">
        <title>Cohnella sp. M2MS4P-1, whole genome shotgun sequence.</title>
        <authorList>
            <person name="Tuo L."/>
        </authorList>
    </citation>
    <scope>NUCLEOTIDE SEQUENCE [LARGE SCALE GENOMIC DNA]</scope>
    <source>
        <strain evidence="1 2">M2MS4P-1</strain>
    </source>
</reference>
<dbReference type="Proteomes" id="UP000282076">
    <property type="component" value="Unassembled WGS sequence"/>
</dbReference>
<dbReference type="RefSeq" id="WP_120978108.1">
    <property type="nucleotide sequence ID" value="NZ_RBZM01000007.1"/>
</dbReference>
<gene>
    <name evidence="1" type="ORF">D7Z26_16580</name>
</gene>
<dbReference type="OrthoDB" id="9796999at2"/>
<proteinExistence type="predicted"/>
<keyword evidence="2" id="KW-1185">Reference proteome</keyword>
<accession>A0A494XL36</accession>
<dbReference type="AlphaFoldDB" id="A0A494XL36"/>
<evidence type="ECO:0000313" key="2">
    <source>
        <dbReference type="Proteomes" id="UP000282076"/>
    </source>
</evidence>
<name>A0A494XL36_9BACL</name>
<comment type="caution">
    <text evidence="1">The sequence shown here is derived from an EMBL/GenBank/DDBJ whole genome shotgun (WGS) entry which is preliminary data.</text>
</comment>
<dbReference type="Pfam" id="PF13376">
    <property type="entry name" value="OmdA"/>
    <property type="match status" value="1"/>
</dbReference>
<dbReference type="EMBL" id="RBZM01000007">
    <property type="protein sequence ID" value="RKP51410.1"/>
    <property type="molecule type" value="Genomic_DNA"/>
</dbReference>
<sequence length="191" mass="21421">MERKDGLPIRLFATQDDLEAWLADNHASSPGMWLQIAKKGSGIVSVTYQEALDIALCYGWVDSQKDKFDERTYLQRFTPRGAKSIWSQVNVDKVEVLIASGKMQPAGLRAIEIAKAGGQWDRAYAPASSAEVPDDLAAALALNAKAKERYESLTKSGKYTILFRLQNVKKAETRERKIREFIDKLEKGEKL</sequence>
<organism evidence="1 2">
    <name type="scientific">Cohnella endophytica</name>
    <dbReference type="NCBI Taxonomy" id="2419778"/>
    <lineage>
        <taxon>Bacteria</taxon>
        <taxon>Bacillati</taxon>
        <taxon>Bacillota</taxon>
        <taxon>Bacilli</taxon>
        <taxon>Bacillales</taxon>
        <taxon>Paenibacillaceae</taxon>
        <taxon>Cohnella</taxon>
    </lineage>
</organism>
<protein>
    <submittedName>
        <fullName evidence="1">Bacteriocin-protection protein</fullName>
    </submittedName>
</protein>
<evidence type="ECO:0000313" key="1">
    <source>
        <dbReference type="EMBL" id="RKP51410.1"/>
    </source>
</evidence>